<dbReference type="SUPFAM" id="SSF54862">
    <property type="entry name" value="4Fe-4S ferredoxins"/>
    <property type="match status" value="1"/>
</dbReference>
<dbReference type="Gene3D" id="3.30.70.20">
    <property type="match status" value="2"/>
</dbReference>
<keyword evidence="8" id="KW-1185">Reference proteome</keyword>
<evidence type="ECO:0000313" key="8">
    <source>
        <dbReference type="Proteomes" id="UP000622448"/>
    </source>
</evidence>
<keyword evidence="3" id="KW-0479">Metal-binding</keyword>
<dbReference type="PANTHER" id="PTHR24960">
    <property type="entry name" value="PHOTOSYSTEM I IRON-SULFUR CENTER-RELATED"/>
    <property type="match status" value="1"/>
</dbReference>
<feature type="domain" description="4Fe-4S ferredoxin-type" evidence="6">
    <location>
        <begin position="135"/>
        <end position="170"/>
    </location>
</feature>
<keyword evidence="5" id="KW-0411">Iron-sulfur</keyword>
<sequence length="218" mass="23150">MSERTPRALDRRAFVRCTGAVAGLFALGGAAAIAGRSDAVRPPGAQDEARLLSLCTRCDRCRSACPTDVIAPAVLEDGLVSIRTPKLDFTLGWCDFCGACARACPTGALSDEAGRAFEFEGLPGRTFHETDAVIGRAAVNRDRCIIWRGQSTCTACSQACPYEAILLDEAGRPTVDERRCNGCGVCEHSCPSSRLLSYDGGSARGIEIAPVHGERPKE</sequence>
<dbReference type="InterPro" id="IPR006311">
    <property type="entry name" value="TAT_signal"/>
</dbReference>
<comment type="cofactor">
    <cofactor evidence="1">
        <name>[4Fe-4S] cluster</name>
        <dbReference type="ChEBI" id="CHEBI:49883"/>
    </cofactor>
</comment>
<reference evidence="7 8" key="1">
    <citation type="submission" date="2020-08" db="EMBL/GenBank/DDBJ databases">
        <title>Genome public.</title>
        <authorList>
            <person name="Liu C."/>
            <person name="Sun Q."/>
        </authorList>
    </citation>
    <scope>NUCLEOTIDE SEQUENCE [LARGE SCALE GENOMIC DNA]</scope>
    <source>
        <strain evidence="7 8">NSJ-70</strain>
    </source>
</reference>
<dbReference type="Pfam" id="PF13187">
    <property type="entry name" value="Fer4_9"/>
    <property type="match status" value="1"/>
</dbReference>
<dbReference type="InterPro" id="IPR050157">
    <property type="entry name" value="PSI_iron-sulfur_center"/>
</dbReference>
<protein>
    <submittedName>
        <fullName evidence="7">4Fe-4S dicluster domain-containing protein</fullName>
    </submittedName>
</protein>
<dbReference type="InterPro" id="IPR017900">
    <property type="entry name" value="4Fe4S_Fe_S_CS"/>
</dbReference>
<dbReference type="PANTHER" id="PTHR24960:SF79">
    <property type="entry name" value="PHOTOSYSTEM I IRON-SULFUR CENTER"/>
    <property type="match status" value="1"/>
</dbReference>
<keyword evidence="4" id="KW-0408">Iron</keyword>
<evidence type="ECO:0000256" key="4">
    <source>
        <dbReference type="ARBA" id="ARBA00023004"/>
    </source>
</evidence>
<gene>
    <name evidence="7" type="ORF">H8S61_03250</name>
</gene>
<dbReference type="InterPro" id="IPR017896">
    <property type="entry name" value="4Fe4S_Fe-S-bd"/>
</dbReference>
<dbReference type="EMBL" id="JACOOA010000001">
    <property type="protein sequence ID" value="MBC5583214.1"/>
    <property type="molecule type" value="Genomic_DNA"/>
</dbReference>
<evidence type="ECO:0000256" key="2">
    <source>
        <dbReference type="ARBA" id="ARBA00022485"/>
    </source>
</evidence>
<organism evidence="7 8">
    <name type="scientific">Eggerthella hominis</name>
    <dbReference type="NCBI Taxonomy" id="2763043"/>
    <lineage>
        <taxon>Bacteria</taxon>
        <taxon>Bacillati</taxon>
        <taxon>Actinomycetota</taxon>
        <taxon>Coriobacteriia</taxon>
        <taxon>Eggerthellales</taxon>
        <taxon>Eggerthellaceae</taxon>
        <taxon>Eggerthella</taxon>
    </lineage>
</organism>
<proteinExistence type="predicted"/>
<evidence type="ECO:0000256" key="3">
    <source>
        <dbReference type="ARBA" id="ARBA00022723"/>
    </source>
</evidence>
<dbReference type="PROSITE" id="PS51318">
    <property type="entry name" value="TAT"/>
    <property type="match status" value="1"/>
</dbReference>
<keyword evidence="2" id="KW-0004">4Fe-4S</keyword>
<dbReference type="Pfam" id="PF12838">
    <property type="entry name" value="Fer4_7"/>
    <property type="match status" value="1"/>
</dbReference>
<evidence type="ECO:0000313" key="7">
    <source>
        <dbReference type="EMBL" id="MBC5583214.1"/>
    </source>
</evidence>
<feature type="domain" description="4Fe-4S ferredoxin-type" evidence="6">
    <location>
        <begin position="46"/>
        <end position="75"/>
    </location>
</feature>
<dbReference type="RefSeq" id="WP_186937930.1">
    <property type="nucleotide sequence ID" value="NZ_JACOOA010000001.1"/>
</dbReference>
<dbReference type="PROSITE" id="PS51379">
    <property type="entry name" value="4FE4S_FER_2"/>
    <property type="match status" value="4"/>
</dbReference>
<comment type="caution">
    <text evidence="7">The sequence shown here is derived from an EMBL/GenBank/DDBJ whole genome shotgun (WGS) entry which is preliminary data.</text>
</comment>
<accession>A0ABR7BNP9</accession>
<evidence type="ECO:0000256" key="5">
    <source>
        <dbReference type="ARBA" id="ARBA00023014"/>
    </source>
</evidence>
<evidence type="ECO:0000256" key="1">
    <source>
        <dbReference type="ARBA" id="ARBA00001966"/>
    </source>
</evidence>
<evidence type="ECO:0000259" key="6">
    <source>
        <dbReference type="PROSITE" id="PS51379"/>
    </source>
</evidence>
<feature type="domain" description="4Fe-4S ferredoxin-type" evidence="6">
    <location>
        <begin position="171"/>
        <end position="201"/>
    </location>
</feature>
<feature type="domain" description="4Fe-4S ferredoxin-type" evidence="6">
    <location>
        <begin position="83"/>
        <end position="114"/>
    </location>
</feature>
<dbReference type="PROSITE" id="PS00198">
    <property type="entry name" value="4FE4S_FER_1"/>
    <property type="match status" value="2"/>
</dbReference>
<dbReference type="Proteomes" id="UP000622448">
    <property type="component" value="Unassembled WGS sequence"/>
</dbReference>
<name>A0ABR7BNP9_9ACTN</name>
<dbReference type="CDD" id="cd16373">
    <property type="entry name" value="DMSOR_beta_like"/>
    <property type="match status" value="1"/>
</dbReference>